<gene>
    <name evidence="3" type="ORF">LZC94_02280</name>
</gene>
<dbReference type="EMBL" id="CP089984">
    <property type="protein sequence ID" value="WXB16109.1"/>
    <property type="molecule type" value="Genomic_DNA"/>
</dbReference>
<protein>
    <submittedName>
        <fullName evidence="3">SDR family oxidoreductase</fullName>
    </submittedName>
</protein>
<dbReference type="InterPro" id="IPR051164">
    <property type="entry name" value="NmrA-like_oxidored"/>
</dbReference>
<dbReference type="Pfam" id="PF13460">
    <property type="entry name" value="NAD_binding_10"/>
    <property type="match status" value="1"/>
</dbReference>
<evidence type="ECO:0000313" key="3">
    <source>
        <dbReference type="EMBL" id="WXB16109.1"/>
    </source>
</evidence>
<feature type="domain" description="NAD(P)-binding" evidence="2">
    <location>
        <begin position="7"/>
        <end position="172"/>
    </location>
</feature>
<dbReference type="RefSeq" id="WP_394825737.1">
    <property type="nucleotide sequence ID" value="NZ_CP089984.1"/>
</dbReference>
<organism evidence="3 4">
    <name type="scientific">Pendulispora albinea</name>
    <dbReference type="NCBI Taxonomy" id="2741071"/>
    <lineage>
        <taxon>Bacteria</taxon>
        <taxon>Pseudomonadati</taxon>
        <taxon>Myxococcota</taxon>
        <taxon>Myxococcia</taxon>
        <taxon>Myxococcales</taxon>
        <taxon>Sorangiineae</taxon>
        <taxon>Pendulisporaceae</taxon>
        <taxon>Pendulispora</taxon>
    </lineage>
</organism>
<evidence type="ECO:0000259" key="2">
    <source>
        <dbReference type="Pfam" id="PF13460"/>
    </source>
</evidence>
<keyword evidence="4" id="KW-1185">Reference proteome</keyword>
<dbReference type="SUPFAM" id="SSF51735">
    <property type="entry name" value="NAD(P)-binding Rossmann-fold domains"/>
    <property type="match status" value="1"/>
</dbReference>
<dbReference type="InterPro" id="IPR036291">
    <property type="entry name" value="NAD(P)-bd_dom_sf"/>
</dbReference>
<accession>A0ABZ2M2S4</accession>
<reference evidence="3 4" key="1">
    <citation type="submission" date="2021-12" db="EMBL/GenBank/DDBJ databases">
        <title>Discovery of the Pendulisporaceae a myxobacterial family with distinct sporulation behavior and unique specialized metabolism.</title>
        <authorList>
            <person name="Garcia R."/>
            <person name="Popoff A."/>
            <person name="Bader C.D."/>
            <person name="Loehr J."/>
            <person name="Walesch S."/>
            <person name="Walt C."/>
            <person name="Boldt J."/>
            <person name="Bunk B."/>
            <person name="Haeckl F.J.F.P.J."/>
            <person name="Gunesch A.P."/>
            <person name="Birkelbach J."/>
            <person name="Nuebel U."/>
            <person name="Pietschmann T."/>
            <person name="Bach T."/>
            <person name="Mueller R."/>
        </authorList>
    </citation>
    <scope>NUCLEOTIDE SEQUENCE [LARGE SCALE GENOMIC DNA]</scope>
    <source>
        <strain evidence="3 4">MSr11954</strain>
    </source>
</reference>
<name>A0ABZ2M2S4_9BACT</name>
<sequence>MNIVVIGGTGLIGSKLVARLLQLGHQAVAASPNSGVNTVTGQGLARALKGAAVVVDVSNSPSFEDAPVLEFFTKSTNNLLAEGSAAGVGHYVALSVVGSERLPESGYFRAKVVQEQLIQRGSIPYTIVRATQFFEFVKGIADSATHGNEVRLSSAGIQPIAADDVAHALSEVTLGPAVNGTIEVAGPETFGLDELVRKSLAARKDPRTVIADANARYFGTALQERSLLPGAGARTGRIRFEQWLAAPSAR</sequence>
<keyword evidence="1" id="KW-0521">NADP</keyword>
<dbReference type="PANTHER" id="PTHR42748">
    <property type="entry name" value="NITROGEN METABOLITE REPRESSION PROTEIN NMRA FAMILY MEMBER"/>
    <property type="match status" value="1"/>
</dbReference>
<evidence type="ECO:0000313" key="4">
    <source>
        <dbReference type="Proteomes" id="UP001370348"/>
    </source>
</evidence>
<dbReference type="Gene3D" id="3.40.50.720">
    <property type="entry name" value="NAD(P)-binding Rossmann-like Domain"/>
    <property type="match status" value="1"/>
</dbReference>
<dbReference type="PANTHER" id="PTHR42748:SF3">
    <property type="entry name" value="BLL4366 PROTEIN"/>
    <property type="match status" value="1"/>
</dbReference>
<dbReference type="InterPro" id="IPR016040">
    <property type="entry name" value="NAD(P)-bd_dom"/>
</dbReference>
<dbReference type="Proteomes" id="UP001370348">
    <property type="component" value="Chromosome"/>
</dbReference>
<proteinExistence type="predicted"/>
<evidence type="ECO:0000256" key="1">
    <source>
        <dbReference type="ARBA" id="ARBA00022857"/>
    </source>
</evidence>